<dbReference type="EMBL" id="CP002542">
    <property type="protein sequence ID" value="AEA43542.1"/>
    <property type="molecule type" value="Genomic_DNA"/>
</dbReference>
<dbReference type="HOGENOM" id="CLU_050666_2_0_10"/>
<name>F2IF68_FLUTR</name>
<evidence type="ECO:0000313" key="1">
    <source>
        <dbReference type="EMBL" id="AEA43542.1"/>
    </source>
</evidence>
<protein>
    <recommendedName>
        <fullName evidence="3">DUF2971 domain-containing protein</fullName>
    </recommendedName>
</protein>
<dbReference type="InterPro" id="IPR021352">
    <property type="entry name" value="DUF2971"/>
</dbReference>
<gene>
    <name evidence="1" type="ordered locus">Fluta_1550</name>
</gene>
<dbReference type="OrthoDB" id="190848at2"/>
<accession>F2IF68</accession>
<dbReference type="AlphaFoldDB" id="F2IF68"/>
<dbReference type="RefSeq" id="WP_013686313.1">
    <property type="nucleotide sequence ID" value="NC_015321.1"/>
</dbReference>
<organism evidence="1 2">
    <name type="scientific">Fluviicola taffensis (strain DSM 16823 / NCIMB 13979 / RW262)</name>
    <dbReference type="NCBI Taxonomy" id="755732"/>
    <lineage>
        <taxon>Bacteria</taxon>
        <taxon>Pseudomonadati</taxon>
        <taxon>Bacteroidota</taxon>
        <taxon>Flavobacteriia</taxon>
        <taxon>Flavobacteriales</taxon>
        <taxon>Crocinitomicaceae</taxon>
        <taxon>Fluviicola</taxon>
    </lineage>
</organism>
<reference evidence="2" key="2">
    <citation type="submission" date="2011-02" db="EMBL/GenBank/DDBJ databases">
        <title>The complete genome of Fluviicola taffensis DSM 16823.</title>
        <authorList>
            <consortium name="US DOE Joint Genome Institute (JGI-PGF)"/>
            <person name="Lucas S."/>
            <person name="Copeland A."/>
            <person name="Lapidus A."/>
            <person name="Bruce D."/>
            <person name="Goodwin L."/>
            <person name="Pitluck S."/>
            <person name="Kyrpides N."/>
            <person name="Mavromatis K."/>
            <person name="Ivanova N."/>
            <person name="Mikhailova N."/>
            <person name="Pagani I."/>
            <person name="Chertkov O."/>
            <person name="Detter J.C."/>
            <person name="Han C."/>
            <person name="Tapia R."/>
            <person name="Land M."/>
            <person name="Hauser L."/>
            <person name="Markowitz V."/>
            <person name="Cheng J.-F."/>
            <person name="Hugenholtz P."/>
            <person name="Woyke T."/>
            <person name="Wu D."/>
            <person name="Tindall B."/>
            <person name="Pomrenke H.G."/>
            <person name="Brambilla E."/>
            <person name="Klenk H.-P."/>
            <person name="Eisen J.A."/>
        </authorList>
    </citation>
    <scope>NUCLEOTIDE SEQUENCE [LARGE SCALE GENOMIC DNA]</scope>
    <source>
        <strain evidence="2">DSM 16823 / RW262 / RW262</strain>
    </source>
</reference>
<evidence type="ECO:0000313" key="2">
    <source>
        <dbReference type="Proteomes" id="UP000007463"/>
    </source>
</evidence>
<dbReference type="Proteomes" id="UP000007463">
    <property type="component" value="Chromosome"/>
</dbReference>
<dbReference type="Pfam" id="PF11185">
    <property type="entry name" value="DUF2971"/>
    <property type="match status" value="1"/>
</dbReference>
<keyword evidence="2" id="KW-1185">Reference proteome</keyword>
<evidence type="ECO:0008006" key="3">
    <source>
        <dbReference type="Google" id="ProtNLM"/>
    </source>
</evidence>
<proteinExistence type="predicted"/>
<dbReference type="KEGG" id="fte:Fluta_1550"/>
<sequence>MKSQRVYKYRSGDDSTFERDVKTLEENCFFAPSFNLLNDPSETLIIDTFDYQLGIFTKLFRLKTENGKARIKKSYNELISKKDELGIYSLSKTFNDELLWAHYANSHKGFCIEYDMDKLIDNFSNEELYPFPVKYSRVPPQIGLNELINGNLLSIIKKISGTKSKKWKYESEVRIIRNLSGKQVYNHKALKGIYFGLNMEHSKKDQLISRFLERGVDFYQIVQRKNLYGFQAELIFRAVEDPAYLKIVPQKLTLSSPVEYKIEEKHYDVISKTGHLKIILDEEINHNSLLWLANLFKKDIFNNTDRVYMCYWIKTIEDNVCWATTDFEAEKIEINICG</sequence>
<dbReference type="eggNOG" id="COG0457">
    <property type="taxonomic scope" value="Bacteria"/>
</dbReference>
<reference evidence="1 2" key="1">
    <citation type="journal article" date="2011" name="Stand. Genomic Sci.">
        <title>Complete genome sequence of the gliding freshwater bacterium Fluviicola taffensis type strain (RW262).</title>
        <authorList>
            <person name="Woyke T."/>
            <person name="Chertkov O."/>
            <person name="Lapidus A."/>
            <person name="Nolan M."/>
            <person name="Lucas S."/>
            <person name="Del Rio T.G."/>
            <person name="Tice H."/>
            <person name="Cheng J.F."/>
            <person name="Tapia R."/>
            <person name="Han C."/>
            <person name="Goodwin L."/>
            <person name="Pitluck S."/>
            <person name="Liolios K."/>
            <person name="Pagani I."/>
            <person name="Ivanova N."/>
            <person name="Huntemann M."/>
            <person name="Mavromatis K."/>
            <person name="Mikhailova N."/>
            <person name="Pati A."/>
            <person name="Chen A."/>
            <person name="Palaniappan K."/>
            <person name="Land M."/>
            <person name="Hauser L."/>
            <person name="Brambilla E.M."/>
            <person name="Rohde M."/>
            <person name="Mwirichia R."/>
            <person name="Sikorski J."/>
            <person name="Tindall B.J."/>
            <person name="Goker M."/>
            <person name="Bristow J."/>
            <person name="Eisen J.A."/>
            <person name="Markowitz V."/>
            <person name="Hugenholtz P."/>
            <person name="Klenk H.P."/>
            <person name="Kyrpides N.C."/>
        </authorList>
    </citation>
    <scope>NUCLEOTIDE SEQUENCE [LARGE SCALE GENOMIC DNA]</scope>
    <source>
        <strain evidence="2">DSM 16823 / RW262 / RW262</strain>
    </source>
</reference>
<dbReference type="STRING" id="755732.Fluta_1550"/>